<feature type="compositionally biased region" description="Basic and acidic residues" evidence="1">
    <location>
        <begin position="245"/>
        <end position="276"/>
    </location>
</feature>
<gene>
    <name evidence="2" type="ORF">BCIN_13g03810</name>
</gene>
<dbReference type="Pfam" id="PF00378">
    <property type="entry name" value="ECH_1"/>
    <property type="match status" value="1"/>
</dbReference>
<feature type="region of interest" description="Disordered" evidence="1">
    <location>
        <begin position="245"/>
        <end position="282"/>
    </location>
</feature>
<dbReference type="Gene3D" id="3.90.226.10">
    <property type="entry name" value="2-enoyl-CoA Hydratase, Chain A, domain 1"/>
    <property type="match status" value="1"/>
</dbReference>
<reference evidence="2 3" key="3">
    <citation type="journal article" date="2017" name="Mol. Plant Pathol.">
        <title>A gapless genome sequence of the fungus Botrytis cinerea.</title>
        <authorList>
            <person name="Van Kan J.A."/>
            <person name="Stassen J.H."/>
            <person name="Mosbach A."/>
            <person name="Van Der Lee T.A."/>
            <person name="Faino L."/>
            <person name="Farmer A.D."/>
            <person name="Papasotiriou D.G."/>
            <person name="Zhou S."/>
            <person name="Seidl M.F."/>
            <person name="Cottam E."/>
            <person name="Edel D."/>
            <person name="Hahn M."/>
            <person name="Schwartz D.C."/>
            <person name="Dietrich R.A."/>
            <person name="Widdison S."/>
            <person name="Scalliet G."/>
        </authorList>
    </citation>
    <scope>NUCLEOTIDE SEQUENCE [LARGE SCALE GENOMIC DNA]</scope>
    <source>
        <strain evidence="2 3">B05.10</strain>
    </source>
</reference>
<accession>A0A384K1N9</accession>
<dbReference type="Proteomes" id="UP000001798">
    <property type="component" value="Chromosome 13"/>
</dbReference>
<dbReference type="VEuPathDB" id="FungiDB:Bcin13g03810"/>
<protein>
    <recommendedName>
        <fullName evidence="4">Enoyl-hydratase isomerase family protein</fullName>
    </recommendedName>
</protein>
<reference evidence="2 3" key="1">
    <citation type="journal article" date="2011" name="PLoS Genet.">
        <title>Genomic analysis of the necrotrophic fungal pathogens Sclerotinia sclerotiorum and Botrytis cinerea.</title>
        <authorList>
            <person name="Amselem J."/>
            <person name="Cuomo C.A."/>
            <person name="van Kan J.A."/>
            <person name="Viaud M."/>
            <person name="Benito E.P."/>
            <person name="Couloux A."/>
            <person name="Coutinho P.M."/>
            <person name="de Vries R.P."/>
            <person name="Dyer P.S."/>
            <person name="Fillinger S."/>
            <person name="Fournier E."/>
            <person name="Gout L."/>
            <person name="Hahn M."/>
            <person name="Kohn L."/>
            <person name="Lapalu N."/>
            <person name="Plummer K.M."/>
            <person name="Pradier J.M."/>
            <person name="Quevillon E."/>
            <person name="Sharon A."/>
            <person name="Simon A."/>
            <person name="ten Have A."/>
            <person name="Tudzynski B."/>
            <person name="Tudzynski P."/>
            <person name="Wincker P."/>
            <person name="Andrew M."/>
            <person name="Anthouard V."/>
            <person name="Beever R.E."/>
            <person name="Beffa R."/>
            <person name="Benoit I."/>
            <person name="Bouzid O."/>
            <person name="Brault B."/>
            <person name="Chen Z."/>
            <person name="Choquer M."/>
            <person name="Collemare J."/>
            <person name="Cotton P."/>
            <person name="Danchin E.G."/>
            <person name="Da Silva C."/>
            <person name="Gautier A."/>
            <person name="Giraud C."/>
            <person name="Giraud T."/>
            <person name="Gonzalez C."/>
            <person name="Grossetete S."/>
            <person name="Guldener U."/>
            <person name="Henrissat B."/>
            <person name="Howlett B.J."/>
            <person name="Kodira C."/>
            <person name="Kretschmer M."/>
            <person name="Lappartient A."/>
            <person name="Leroch M."/>
            <person name="Levis C."/>
            <person name="Mauceli E."/>
            <person name="Neuveglise C."/>
            <person name="Oeser B."/>
            <person name="Pearson M."/>
            <person name="Poulain J."/>
            <person name="Poussereau N."/>
            <person name="Quesneville H."/>
            <person name="Rascle C."/>
            <person name="Schumacher J."/>
            <person name="Segurens B."/>
            <person name="Sexton A."/>
            <person name="Silva E."/>
            <person name="Sirven C."/>
            <person name="Soanes D.M."/>
            <person name="Talbot N.J."/>
            <person name="Templeton M."/>
            <person name="Yandava C."/>
            <person name="Yarden O."/>
            <person name="Zeng Q."/>
            <person name="Rollins J.A."/>
            <person name="Lebrun M.H."/>
            <person name="Dickman M."/>
        </authorList>
    </citation>
    <scope>NUCLEOTIDE SEQUENCE [LARGE SCALE GENOMIC DNA]</scope>
    <source>
        <strain evidence="2 3">B05.10</strain>
    </source>
</reference>
<reference evidence="2 3" key="2">
    <citation type="journal article" date="2012" name="Eukaryot. Cell">
        <title>Genome update of Botrytis cinerea strains B05.10 and T4.</title>
        <authorList>
            <person name="Staats M."/>
            <person name="van Kan J.A."/>
        </authorList>
    </citation>
    <scope>NUCLEOTIDE SEQUENCE [LARGE SCALE GENOMIC DNA]</scope>
    <source>
        <strain evidence="2 3">B05.10</strain>
    </source>
</reference>
<dbReference type="RefSeq" id="XP_001556358.1">
    <property type="nucleotide sequence ID" value="XM_001556308.2"/>
</dbReference>
<dbReference type="OrthoDB" id="1696280at2759"/>
<dbReference type="GO" id="GO:0005777">
    <property type="term" value="C:peroxisome"/>
    <property type="evidence" value="ECO:0007669"/>
    <property type="project" value="TreeGrafter"/>
</dbReference>
<dbReference type="GeneID" id="5436932"/>
<dbReference type="AlphaFoldDB" id="A0A384K1N9"/>
<evidence type="ECO:0008006" key="4">
    <source>
        <dbReference type="Google" id="ProtNLM"/>
    </source>
</evidence>
<dbReference type="KEGG" id="bfu:BCIN_13g03810"/>
<proteinExistence type="predicted"/>
<dbReference type="InterPro" id="IPR029045">
    <property type="entry name" value="ClpP/crotonase-like_dom_sf"/>
</dbReference>
<evidence type="ECO:0000313" key="3">
    <source>
        <dbReference type="Proteomes" id="UP000001798"/>
    </source>
</evidence>
<evidence type="ECO:0000313" key="2">
    <source>
        <dbReference type="EMBL" id="ATZ56544.1"/>
    </source>
</evidence>
<dbReference type="PANTHER" id="PTHR11941">
    <property type="entry name" value="ENOYL-COA HYDRATASE-RELATED"/>
    <property type="match status" value="1"/>
</dbReference>
<dbReference type="EMBL" id="CP009817">
    <property type="protein sequence ID" value="ATZ56544.1"/>
    <property type="molecule type" value="Genomic_DNA"/>
</dbReference>
<sequence length="282" mass="31431">MSTTTPLFTLPIPISSPLQSHPGTLTCTTPSPAHPNLYVLTFSSPPDNRLTTTFCQTFMHALDILEVSYPVGAVCITSAIPKFFSNGLDLNHATEVEGFWEKSLYALWRRLLTYPMPTISLLPGHAFAGGLMTAMYTDYRVFNPSRGFLCLNELEFGAPLKPPMSSIFRQKLPSPSTYRSLVLEAKRFNGEAALQGGLVDVLGGWEEVLKLVDDRKLLEKGKTGVYGVLKAEMWRESLGYLEGHAQNEERDGVNMDREVKRKEQATGRVAEWEKQAKKTSKL</sequence>
<dbReference type="GO" id="GO:0004165">
    <property type="term" value="F:delta(3)-delta(2)-enoyl-CoA isomerase activity"/>
    <property type="evidence" value="ECO:0007669"/>
    <property type="project" value="TreeGrafter"/>
</dbReference>
<evidence type="ECO:0000256" key="1">
    <source>
        <dbReference type="SAM" id="MobiDB-lite"/>
    </source>
</evidence>
<keyword evidence="3" id="KW-1185">Reference proteome</keyword>
<dbReference type="CDD" id="cd06558">
    <property type="entry name" value="crotonase-like"/>
    <property type="match status" value="1"/>
</dbReference>
<dbReference type="PANTHER" id="PTHR11941:SF75">
    <property type="entry name" value="ENOYL-COA HYDRATASE_ISOMERASE FAMILY PROTEIN"/>
    <property type="match status" value="1"/>
</dbReference>
<dbReference type="GO" id="GO:0006635">
    <property type="term" value="P:fatty acid beta-oxidation"/>
    <property type="evidence" value="ECO:0007669"/>
    <property type="project" value="TreeGrafter"/>
</dbReference>
<dbReference type="SUPFAM" id="SSF52096">
    <property type="entry name" value="ClpP/crotonase"/>
    <property type="match status" value="1"/>
</dbReference>
<organism evidence="2 3">
    <name type="scientific">Botryotinia fuckeliana (strain B05.10)</name>
    <name type="common">Noble rot fungus</name>
    <name type="synonym">Botrytis cinerea</name>
    <dbReference type="NCBI Taxonomy" id="332648"/>
    <lineage>
        <taxon>Eukaryota</taxon>
        <taxon>Fungi</taxon>
        <taxon>Dikarya</taxon>
        <taxon>Ascomycota</taxon>
        <taxon>Pezizomycotina</taxon>
        <taxon>Leotiomycetes</taxon>
        <taxon>Helotiales</taxon>
        <taxon>Sclerotiniaceae</taxon>
        <taxon>Botrytis</taxon>
    </lineage>
</organism>
<dbReference type="OMA" id="SIVCTNP"/>
<name>A0A384K1N9_BOTFB</name>
<dbReference type="InterPro" id="IPR001753">
    <property type="entry name" value="Enoyl-CoA_hydra/iso"/>
</dbReference>